<name>A0A0A8ZI21_ARUDO</name>
<evidence type="ECO:0000256" key="1">
    <source>
        <dbReference type="SAM" id="SignalP"/>
    </source>
</evidence>
<dbReference type="EMBL" id="GBRH01263393">
    <property type="protein sequence ID" value="JAD34502.1"/>
    <property type="molecule type" value="Transcribed_RNA"/>
</dbReference>
<organism evidence="2">
    <name type="scientific">Arundo donax</name>
    <name type="common">Giant reed</name>
    <name type="synonym">Donax arundinaceus</name>
    <dbReference type="NCBI Taxonomy" id="35708"/>
    <lineage>
        <taxon>Eukaryota</taxon>
        <taxon>Viridiplantae</taxon>
        <taxon>Streptophyta</taxon>
        <taxon>Embryophyta</taxon>
        <taxon>Tracheophyta</taxon>
        <taxon>Spermatophyta</taxon>
        <taxon>Magnoliopsida</taxon>
        <taxon>Liliopsida</taxon>
        <taxon>Poales</taxon>
        <taxon>Poaceae</taxon>
        <taxon>PACMAD clade</taxon>
        <taxon>Arundinoideae</taxon>
        <taxon>Arundineae</taxon>
        <taxon>Arundo</taxon>
    </lineage>
</organism>
<reference evidence="2" key="2">
    <citation type="journal article" date="2015" name="Data Brief">
        <title>Shoot transcriptome of the giant reed, Arundo donax.</title>
        <authorList>
            <person name="Barrero R.A."/>
            <person name="Guerrero F.D."/>
            <person name="Moolhuijzen P."/>
            <person name="Goolsby J.A."/>
            <person name="Tidwell J."/>
            <person name="Bellgard S.E."/>
            <person name="Bellgard M.I."/>
        </authorList>
    </citation>
    <scope>NUCLEOTIDE SEQUENCE</scope>
    <source>
        <tissue evidence="2">Shoot tissue taken approximately 20 cm above the soil surface</tissue>
    </source>
</reference>
<accession>A0A0A8ZI21</accession>
<feature type="signal peptide" evidence="1">
    <location>
        <begin position="1"/>
        <end position="19"/>
    </location>
</feature>
<proteinExistence type="predicted"/>
<reference evidence="2" key="1">
    <citation type="submission" date="2014-09" db="EMBL/GenBank/DDBJ databases">
        <authorList>
            <person name="Magalhaes I.L.F."/>
            <person name="Oliveira U."/>
            <person name="Santos F.R."/>
            <person name="Vidigal T.H.D.A."/>
            <person name="Brescovit A.D."/>
            <person name="Santos A.J."/>
        </authorList>
    </citation>
    <scope>NUCLEOTIDE SEQUENCE</scope>
    <source>
        <tissue evidence="2">Shoot tissue taken approximately 20 cm above the soil surface</tissue>
    </source>
</reference>
<feature type="chain" id="PRO_5002042378" evidence="1">
    <location>
        <begin position="20"/>
        <end position="45"/>
    </location>
</feature>
<protein>
    <submittedName>
        <fullName evidence="2">Uncharacterized protein</fullName>
    </submittedName>
</protein>
<keyword evidence="1" id="KW-0732">Signal</keyword>
<sequence length="45" mass="5023">MWVPVLLCASYLHVGPVAQMCKTHQPPMRLATSAPSATWQSTWCH</sequence>
<dbReference type="AlphaFoldDB" id="A0A0A8ZI21"/>
<evidence type="ECO:0000313" key="2">
    <source>
        <dbReference type="EMBL" id="JAD34502.1"/>
    </source>
</evidence>